<dbReference type="Gene3D" id="3.80.30.20">
    <property type="entry name" value="tm_1862 like domain"/>
    <property type="match status" value="1"/>
</dbReference>
<dbReference type="PANTHER" id="PTHR42731">
    <property type="entry name" value="SLL1084 PROTEIN"/>
    <property type="match status" value="1"/>
</dbReference>
<dbReference type="PROSITE" id="PS51918">
    <property type="entry name" value="RADICAL_SAM"/>
    <property type="match status" value="1"/>
</dbReference>
<sequence length="616" mass="70469">MINKEVEKYLLKVQKPAKYVGGELNAVVKNKEDVDVRFAFCFPDTYEVGMSHLGMKILYSQFNSVPYIWCERVFAPWIDMEEVLTEHNIPLYALESGDPLSDFDFIGFTLQYELSFTNVLNMLKLGNIPICSKDRMDLGLKNIVVAGGPCVCNPEPIADFIDIFFVGEGEEVDMEVMELYRQCRDENVSREEFLIRVSKIKGCYVPSLYDVTYNEDGTLKAVTPNHGAPKKIEKRLMMNMDESYYPDNFVVPNTEIVHDRAMQEIFRGCIRGCRFCQAGFLYRPVREKSPETINKQCHDLCNNTGYDEVSLSSLSSSDYTQIVPLLTELNKWSVDEQVSISLPSLRVDGFTDDIMSKIKTVRKSGLTFAPEAGSQRLRDAINKNVKEDELLKTCRTAFSGGWTRVKLYFMIGLPTETMDDVNAIPALGKTVVDEYYKTEDRPKGKSVSVTVSASSFVPKPFTPFQWEPQDTIPTIHEKQKSILDHIESKKINFNYHDADTSFLEGVFARGDRKLCKAMKLACERGFHFDGWNECFDLQKWLDLFEECGIDPSFYANRRRSFDEVLPWDHIDYGIKKQFLIDECHKAYCSTTTPNCRQECSKCGANRYGGGVCFETR</sequence>
<evidence type="ECO:0000313" key="3">
    <source>
        <dbReference type="Proteomes" id="UP000301475"/>
    </source>
</evidence>
<dbReference type="EMBL" id="CP039381">
    <property type="protein sequence ID" value="QCT07560.1"/>
    <property type="molecule type" value="Genomic_DNA"/>
</dbReference>
<dbReference type="SUPFAM" id="SSF102114">
    <property type="entry name" value="Radical SAM enzymes"/>
    <property type="match status" value="1"/>
</dbReference>
<dbReference type="Pfam" id="PF19864">
    <property type="entry name" value="Radical_SAM_N2"/>
    <property type="match status" value="1"/>
</dbReference>
<dbReference type="SFLD" id="SFLDS00029">
    <property type="entry name" value="Radical_SAM"/>
    <property type="match status" value="1"/>
</dbReference>
<dbReference type="KEGG" id="ruj:E5Z56_09410"/>
<dbReference type="SMART" id="SM00729">
    <property type="entry name" value="Elp3"/>
    <property type="match status" value="1"/>
</dbReference>
<gene>
    <name evidence="2" type="ORF">E5Z56_09410</name>
</gene>
<dbReference type="InterPro" id="IPR058240">
    <property type="entry name" value="rSAM_sf"/>
</dbReference>
<dbReference type="GO" id="GO:0003824">
    <property type="term" value="F:catalytic activity"/>
    <property type="evidence" value="ECO:0007669"/>
    <property type="project" value="InterPro"/>
</dbReference>
<dbReference type="PANTHER" id="PTHR42731:SF1">
    <property type="entry name" value="RADICAL SAM DOMAIN PROTEIN"/>
    <property type="match status" value="1"/>
</dbReference>
<dbReference type="InterPro" id="IPR045784">
    <property type="entry name" value="Radical_SAM_N2"/>
</dbReference>
<dbReference type="CDD" id="cd01335">
    <property type="entry name" value="Radical_SAM"/>
    <property type="match status" value="1"/>
</dbReference>
<dbReference type="InterPro" id="IPR023404">
    <property type="entry name" value="rSAM_horseshoe"/>
</dbReference>
<keyword evidence="3" id="KW-1185">Reference proteome</keyword>
<dbReference type="Proteomes" id="UP000301475">
    <property type="component" value="Chromosome"/>
</dbReference>
<dbReference type="Pfam" id="PF04055">
    <property type="entry name" value="Radical_SAM"/>
    <property type="match status" value="1"/>
</dbReference>
<dbReference type="InterPro" id="IPR023862">
    <property type="entry name" value="CHP03960_rSAM"/>
</dbReference>
<dbReference type="NCBIfam" id="TIGR03960">
    <property type="entry name" value="rSAM_fuse_unch"/>
    <property type="match status" value="1"/>
</dbReference>
<name>A0A4P8XZK6_9FIRM</name>
<dbReference type="InterPro" id="IPR006638">
    <property type="entry name" value="Elp3/MiaA/NifB-like_rSAM"/>
</dbReference>
<reference evidence="2 3" key="1">
    <citation type="submission" date="2019-04" db="EMBL/GenBank/DDBJ databases">
        <authorList>
            <person name="Embree M."/>
            <person name="Gaffney J.R."/>
        </authorList>
    </citation>
    <scope>NUCLEOTIDE SEQUENCE [LARGE SCALE GENOMIC DNA]</scope>
    <source>
        <strain evidence="2 3">JE7A12</strain>
    </source>
</reference>
<evidence type="ECO:0000313" key="2">
    <source>
        <dbReference type="EMBL" id="QCT07560.1"/>
    </source>
</evidence>
<feature type="domain" description="Radical SAM core" evidence="1">
    <location>
        <begin position="255"/>
        <end position="499"/>
    </location>
</feature>
<dbReference type="AlphaFoldDB" id="A0A4P8XZK6"/>
<dbReference type="GO" id="GO:0051536">
    <property type="term" value="F:iron-sulfur cluster binding"/>
    <property type="evidence" value="ECO:0007669"/>
    <property type="project" value="InterPro"/>
</dbReference>
<organism evidence="2 3">
    <name type="scientific">Ruminococcus bovis</name>
    <dbReference type="NCBI Taxonomy" id="2564099"/>
    <lineage>
        <taxon>Bacteria</taxon>
        <taxon>Bacillati</taxon>
        <taxon>Bacillota</taxon>
        <taxon>Clostridia</taxon>
        <taxon>Eubacteriales</taxon>
        <taxon>Oscillospiraceae</taxon>
        <taxon>Ruminococcus</taxon>
    </lineage>
</organism>
<protein>
    <submittedName>
        <fullName evidence="2">TIGR03960 family B12-binding radical SAM protein</fullName>
    </submittedName>
</protein>
<dbReference type="RefSeq" id="WP_138157564.1">
    <property type="nucleotide sequence ID" value="NZ_CP039381.1"/>
</dbReference>
<proteinExistence type="predicted"/>
<accession>A0A4P8XZK6</accession>
<evidence type="ECO:0000259" key="1">
    <source>
        <dbReference type="PROSITE" id="PS51918"/>
    </source>
</evidence>
<dbReference type="InterPro" id="IPR007197">
    <property type="entry name" value="rSAM"/>
</dbReference>
<dbReference type="SFLD" id="SFLDG01082">
    <property type="entry name" value="B12-binding_domain_containing"/>
    <property type="match status" value="1"/>
</dbReference>
<dbReference type="OrthoDB" id="9806827at2"/>